<comment type="catalytic activity">
    <reaction evidence="1">
        <text>adenylyl-molybdopterin + molybdate = Mo-molybdopterin + AMP + H(+)</text>
        <dbReference type="Rhea" id="RHEA:35047"/>
        <dbReference type="ChEBI" id="CHEBI:15378"/>
        <dbReference type="ChEBI" id="CHEBI:36264"/>
        <dbReference type="ChEBI" id="CHEBI:62727"/>
        <dbReference type="ChEBI" id="CHEBI:71302"/>
        <dbReference type="ChEBI" id="CHEBI:456215"/>
    </reaction>
</comment>
<dbReference type="GO" id="GO:0005829">
    <property type="term" value="C:cytosol"/>
    <property type="evidence" value="ECO:0007669"/>
    <property type="project" value="TreeGrafter"/>
</dbReference>
<reference evidence="3 4" key="1">
    <citation type="submission" date="2019-02" db="EMBL/GenBank/DDBJ databases">
        <title>Peptostreptococcaceae bacterium ZHW00191 nov., a new bacterium isolated from the human gut.</title>
        <authorList>
            <person name="Zhou H.-W."/>
            <person name="Chen X.-J."/>
        </authorList>
    </citation>
    <scope>NUCLEOTIDE SEQUENCE [LARGE SCALE GENOMIC DNA]</scope>
    <source>
        <strain evidence="3 4">ZHW00191</strain>
    </source>
</reference>
<name>A0A544QVU3_9FIRM</name>
<comment type="pathway">
    <text evidence="1">Cofactor biosynthesis; molybdopterin biosynthesis.</text>
</comment>
<keyword evidence="1" id="KW-0479">Metal-binding</keyword>
<comment type="cofactor">
    <cofactor evidence="1">
        <name>Mg(2+)</name>
        <dbReference type="ChEBI" id="CHEBI:18420"/>
    </cofactor>
</comment>
<dbReference type="PANTHER" id="PTHR10192:SF28">
    <property type="entry name" value="MOLYBDOPTERIN MOLYBDENUMTRANSFERASE"/>
    <property type="match status" value="1"/>
</dbReference>
<dbReference type="CDD" id="cd03522">
    <property type="entry name" value="MoeA_like"/>
    <property type="match status" value="1"/>
</dbReference>
<dbReference type="InterPro" id="IPR036425">
    <property type="entry name" value="MoaB/Mog-like_dom_sf"/>
</dbReference>
<keyword evidence="4" id="KW-1185">Reference proteome</keyword>
<dbReference type="Pfam" id="PF00994">
    <property type="entry name" value="MoCF_biosynth"/>
    <property type="match status" value="1"/>
</dbReference>
<protein>
    <recommendedName>
        <fullName evidence="1">Molybdopterin molybdenumtransferase</fullName>
        <ecNumber evidence="1">2.10.1.1</ecNumber>
    </recommendedName>
</protein>
<comment type="function">
    <text evidence="1">Catalyzes the insertion of molybdate into adenylated molybdopterin with the concomitant release of AMP.</text>
</comment>
<keyword evidence="1" id="KW-0460">Magnesium</keyword>
<dbReference type="GO" id="GO:0061599">
    <property type="term" value="F:molybdopterin molybdotransferase activity"/>
    <property type="evidence" value="ECO:0007669"/>
    <property type="project" value="UniProtKB-UniRule"/>
</dbReference>
<organism evidence="3 4">
    <name type="scientific">Peptacetobacter hominis</name>
    <dbReference type="NCBI Taxonomy" id="2743610"/>
    <lineage>
        <taxon>Bacteria</taxon>
        <taxon>Bacillati</taxon>
        <taxon>Bacillota</taxon>
        <taxon>Clostridia</taxon>
        <taxon>Peptostreptococcales</taxon>
        <taxon>Peptostreptococcaceae</taxon>
        <taxon>Peptacetobacter</taxon>
    </lineage>
</organism>
<feature type="domain" description="MoaB/Mog" evidence="2">
    <location>
        <begin position="173"/>
        <end position="303"/>
    </location>
</feature>
<evidence type="ECO:0000313" key="4">
    <source>
        <dbReference type="Proteomes" id="UP000317863"/>
    </source>
</evidence>
<keyword evidence="1" id="KW-0500">Molybdenum</keyword>
<dbReference type="RefSeq" id="WP_142535856.1">
    <property type="nucleotide sequence ID" value="NZ_SGJB01000007.1"/>
</dbReference>
<evidence type="ECO:0000259" key="2">
    <source>
        <dbReference type="SMART" id="SM00852"/>
    </source>
</evidence>
<gene>
    <name evidence="3" type="ORF">EXD82_05200</name>
</gene>
<proteinExistence type="inferred from homology"/>
<dbReference type="AlphaFoldDB" id="A0A544QVU3"/>
<dbReference type="InterPro" id="IPR001453">
    <property type="entry name" value="MoaB/Mog_dom"/>
</dbReference>
<sequence>MRLIKTEDAEGHVLCHDITQIIPGKFKGRAFKKGHIVKKEDIPVLKSLGKNHLYIWEMKENMVHENEAAEFIRDIVMGNNLKSGEIKEGKIEFISECDGILKVNRESLLEFNMLGEMMMATLSNNVPVKAGERVAGTRIIPLIIEREKLNHAKEILKNRSIVQVIPYKKKKIGIVTSGNEVYNGIIKDRFGPVIEKKVSEYGCEVIGQKICPDDTEEIYNAIEMFLKQGADIVCCTGGMSVDPDDLTPAAIKRTNADIITYGAPVLPGAMFMLAYKENKTIMGIPGCAMYNRITVFDMIFSRTVAGEKLSLRDIAEYGDGGFCRGCDECRYPNCGFGK</sequence>
<dbReference type="SUPFAM" id="SSF53218">
    <property type="entry name" value="Molybdenum cofactor biosynthesis proteins"/>
    <property type="match status" value="1"/>
</dbReference>
<dbReference type="InterPro" id="IPR038987">
    <property type="entry name" value="MoeA-like"/>
</dbReference>
<evidence type="ECO:0000313" key="3">
    <source>
        <dbReference type="EMBL" id="TQQ84801.1"/>
    </source>
</evidence>
<dbReference type="PANTHER" id="PTHR10192">
    <property type="entry name" value="MOLYBDOPTERIN BIOSYNTHESIS PROTEIN"/>
    <property type="match status" value="1"/>
</dbReference>
<comment type="caution">
    <text evidence="3">The sequence shown here is derived from an EMBL/GenBank/DDBJ whole genome shotgun (WGS) entry which is preliminary data.</text>
</comment>
<dbReference type="GO" id="GO:0046872">
    <property type="term" value="F:metal ion binding"/>
    <property type="evidence" value="ECO:0007669"/>
    <property type="project" value="UniProtKB-UniRule"/>
</dbReference>
<dbReference type="Gene3D" id="3.40.980.10">
    <property type="entry name" value="MoaB/Mog-like domain"/>
    <property type="match status" value="1"/>
</dbReference>
<keyword evidence="1" id="KW-0808">Transferase</keyword>
<dbReference type="EC" id="2.10.1.1" evidence="1"/>
<dbReference type="GO" id="GO:0006777">
    <property type="term" value="P:Mo-molybdopterin cofactor biosynthetic process"/>
    <property type="evidence" value="ECO:0007669"/>
    <property type="project" value="UniProtKB-UniRule"/>
</dbReference>
<keyword evidence="1" id="KW-0501">Molybdenum cofactor biosynthesis</keyword>
<dbReference type="Proteomes" id="UP000317863">
    <property type="component" value="Unassembled WGS sequence"/>
</dbReference>
<evidence type="ECO:0000256" key="1">
    <source>
        <dbReference type="RuleBase" id="RU365090"/>
    </source>
</evidence>
<comment type="similarity">
    <text evidence="1">Belongs to the MoeA family.</text>
</comment>
<accession>A0A544QVU3</accession>
<dbReference type="SMART" id="SM00852">
    <property type="entry name" value="MoCF_biosynth"/>
    <property type="match status" value="1"/>
</dbReference>
<dbReference type="OrthoDB" id="9767940at2"/>
<dbReference type="EMBL" id="SGJB01000007">
    <property type="protein sequence ID" value="TQQ84801.1"/>
    <property type="molecule type" value="Genomic_DNA"/>
</dbReference>
<dbReference type="UniPathway" id="UPA00344"/>